<keyword evidence="2" id="KW-1185">Reference proteome</keyword>
<reference evidence="1 2" key="1">
    <citation type="submission" date="2009-07" db="EMBL/GenBank/DDBJ databases">
        <authorList>
            <person name="Madupu R."/>
            <person name="Durkin A.S."/>
            <person name="Torralba M."/>
            <person name="Methe B."/>
            <person name="Sutton G.G."/>
            <person name="Strausberg R.L."/>
            <person name="Nelson K.E."/>
        </authorList>
    </citation>
    <scope>NUCLEOTIDE SEQUENCE [LARGE SCALE GENOMIC DNA]</scope>
    <source>
        <strain evidence="1 2">SK82</strain>
    </source>
</reference>
<dbReference type="Proteomes" id="UP000018419">
    <property type="component" value="Unassembled WGS sequence"/>
</dbReference>
<organism evidence="1 2">
    <name type="scientific">Acinetobacter radioresistens SK82</name>
    <dbReference type="NCBI Taxonomy" id="596318"/>
    <lineage>
        <taxon>Bacteria</taxon>
        <taxon>Pseudomonadati</taxon>
        <taxon>Pseudomonadota</taxon>
        <taxon>Gammaproteobacteria</taxon>
        <taxon>Moraxellales</taxon>
        <taxon>Moraxellaceae</taxon>
        <taxon>Acinetobacter</taxon>
    </lineage>
</organism>
<proteinExistence type="predicted"/>
<protein>
    <submittedName>
        <fullName evidence="1">Uncharacterized protein</fullName>
    </submittedName>
</protein>
<gene>
    <name evidence="1" type="ORF">ACIRA0001_0906</name>
</gene>
<accession>A0ABM9YQ16</accession>
<sequence length="46" mass="5110">MIKAAFTPPASAGFFNIKNLVNSLYTGFADYKPQSVITLQFPAYCY</sequence>
<evidence type="ECO:0000313" key="2">
    <source>
        <dbReference type="Proteomes" id="UP000018419"/>
    </source>
</evidence>
<name>A0ABM9YQ16_ACIRA</name>
<comment type="caution">
    <text evidence="1">The sequence shown here is derived from an EMBL/GenBank/DDBJ whole genome shotgun (WGS) entry which is preliminary data.</text>
</comment>
<evidence type="ECO:0000313" key="1">
    <source>
        <dbReference type="EMBL" id="EET83207.1"/>
    </source>
</evidence>
<dbReference type="EMBL" id="ACVR01000020">
    <property type="protein sequence ID" value="EET83207.1"/>
    <property type="molecule type" value="Genomic_DNA"/>
</dbReference>